<dbReference type="Gramene" id="KFK25045">
    <property type="protein sequence ID" value="KFK25045"/>
    <property type="gene ID" value="AALP_AA8G059200"/>
</dbReference>
<keyword evidence="13" id="KW-1185">Reference proteome</keyword>
<evidence type="ECO:0000256" key="10">
    <source>
        <dbReference type="SAM" id="MobiDB-lite"/>
    </source>
</evidence>
<dbReference type="EC" id="6.1.1.6" evidence="2"/>
<keyword evidence="3" id="KW-0436">Ligase</keyword>
<dbReference type="PRINTS" id="PR00982">
    <property type="entry name" value="TRNASYNTHLYS"/>
</dbReference>
<dbReference type="PANTHER" id="PTHR42918">
    <property type="entry name" value="LYSYL-TRNA SYNTHETASE"/>
    <property type="match status" value="1"/>
</dbReference>
<evidence type="ECO:0000259" key="11">
    <source>
        <dbReference type="PROSITE" id="PS50862"/>
    </source>
</evidence>
<dbReference type="FunFam" id="2.40.50.140:FF:000050">
    <property type="entry name" value="Lysine--tRNA ligase"/>
    <property type="match status" value="1"/>
</dbReference>
<evidence type="ECO:0000313" key="12">
    <source>
        <dbReference type="EMBL" id="KFK25045.1"/>
    </source>
</evidence>
<dbReference type="InterPro" id="IPR012340">
    <property type="entry name" value="NA-bd_OB-fold"/>
</dbReference>
<gene>
    <name evidence="12" type="ordered locus">AALP_Aa8g059200</name>
</gene>
<dbReference type="OMA" id="CEIICLC"/>
<dbReference type="GO" id="GO:0005524">
    <property type="term" value="F:ATP binding"/>
    <property type="evidence" value="ECO:0007669"/>
    <property type="project" value="UniProtKB-KW"/>
</dbReference>
<evidence type="ECO:0000313" key="13">
    <source>
        <dbReference type="Proteomes" id="UP000029120"/>
    </source>
</evidence>
<reference evidence="13" key="1">
    <citation type="journal article" date="2015" name="Nat. Plants">
        <title>Genome expansion of Arabis alpina linked with retrotransposition and reduced symmetric DNA methylation.</title>
        <authorList>
            <person name="Willing E.M."/>
            <person name="Rawat V."/>
            <person name="Mandakova T."/>
            <person name="Maumus F."/>
            <person name="James G.V."/>
            <person name="Nordstroem K.J."/>
            <person name="Becker C."/>
            <person name="Warthmann N."/>
            <person name="Chica C."/>
            <person name="Szarzynska B."/>
            <person name="Zytnicki M."/>
            <person name="Albani M.C."/>
            <person name="Kiefer C."/>
            <person name="Bergonzi S."/>
            <person name="Castaings L."/>
            <person name="Mateos J.L."/>
            <person name="Berns M.C."/>
            <person name="Bujdoso N."/>
            <person name="Piofczyk T."/>
            <person name="de Lorenzo L."/>
            <person name="Barrero-Sicilia C."/>
            <person name="Mateos I."/>
            <person name="Piednoel M."/>
            <person name="Hagmann J."/>
            <person name="Chen-Min-Tao R."/>
            <person name="Iglesias-Fernandez R."/>
            <person name="Schuster S.C."/>
            <person name="Alonso-Blanco C."/>
            <person name="Roudier F."/>
            <person name="Carbonero P."/>
            <person name="Paz-Ares J."/>
            <person name="Davis S.J."/>
            <person name="Pecinka A."/>
            <person name="Quesneville H."/>
            <person name="Colot V."/>
            <person name="Lysak M.A."/>
            <person name="Weigel D."/>
            <person name="Coupland G."/>
            <person name="Schneeberger K."/>
        </authorList>
    </citation>
    <scope>NUCLEOTIDE SEQUENCE [LARGE SCALE GENOMIC DNA]</scope>
    <source>
        <strain evidence="13">cv. Pajares</strain>
    </source>
</reference>
<dbReference type="InterPro" id="IPR018149">
    <property type="entry name" value="Lys-tRNA-synth_II_C"/>
</dbReference>
<dbReference type="Pfam" id="PF01336">
    <property type="entry name" value="tRNA_anti-codon"/>
    <property type="match status" value="1"/>
</dbReference>
<sequence length="412" mass="47470">MDKLQASSQSKKTMSGNDEMDQTQYFENRLKYLAAEKDKGENPYPHNFFPSVLGNNEDDPASLAGRIMRKGSSSSKLFLYDLLNNGNIKIQVTADASKSKLDEAEFARFHANVKRGDIVGVTGFLGKSKRAEFSIFSQSFTVLSHCLHMLPRQKAGRSNIWVPGTPRNLETYILKDQETRYRQRYLDLMLNNEPLQIFRTRTNIIKYIEKFFDDLKFWKVETPILNRIAGGGAARPFETHHNDLNMKLSMRISPQLYLKQLIIAGMDRVYEIGKQFRNEGIDLTHFPEFTTCEFYMAYADYNDLMDMTEGLLSGMVKELTGGYKIKYHANGYDKEPIEIDFTPPFRRIDMVEDLEKIAKINIPKDLASEEANKYLISACERFDVKCPPPMTTIKNVFLLSHYKDVPRYIDAT</sequence>
<dbReference type="CDD" id="cd04322">
    <property type="entry name" value="LysRS_N"/>
    <property type="match status" value="1"/>
</dbReference>
<dbReference type="InterPro" id="IPR004365">
    <property type="entry name" value="NA-bd_OB_tRNA"/>
</dbReference>
<dbReference type="GO" id="GO:0000049">
    <property type="term" value="F:tRNA binding"/>
    <property type="evidence" value="ECO:0007669"/>
    <property type="project" value="TreeGrafter"/>
</dbReference>
<dbReference type="InterPro" id="IPR044136">
    <property type="entry name" value="Lys-tRNA-ligase_II_N"/>
</dbReference>
<evidence type="ECO:0000256" key="6">
    <source>
        <dbReference type="ARBA" id="ARBA00022917"/>
    </source>
</evidence>
<dbReference type="eggNOG" id="KOG1885">
    <property type="taxonomic scope" value="Eukaryota"/>
</dbReference>
<keyword evidence="6" id="KW-0648">Protein biosynthesis</keyword>
<evidence type="ECO:0000256" key="4">
    <source>
        <dbReference type="ARBA" id="ARBA00022741"/>
    </source>
</evidence>
<dbReference type="Gene3D" id="2.40.50.140">
    <property type="entry name" value="Nucleic acid-binding proteins"/>
    <property type="match status" value="1"/>
</dbReference>
<comment type="catalytic activity">
    <reaction evidence="9">
        <text>tRNA(Lys) + L-lysine + ATP = L-lysyl-tRNA(Lys) + AMP + diphosphate</text>
        <dbReference type="Rhea" id="RHEA:20792"/>
        <dbReference type="Rhea" id="RHEA-COMP:9696"/>
        <dbReference type="Rhea" id="RHEA-COMP:9697"/>
        <dbReference type="ChEBI" id="CHEBI:30616"/>
        <dbReference type="ChEBI" id="CHEBI:32551"/>
        <dbReference type="ChEBI" id="CHEBI:33019"/>
        <dbReference type="ChEBI" id="CHEBI:78442"/>
        <dbReference type="ChEBI" id="CHEBI:78529"/>
        <dbReference type="ChEBI" id="CHEBI:456215"/>
        <dbReference type="EC" id="6.1.1.6"/>
    </reaction>
</comment>
<evidence type="ECO:0000256" key="3">
    <source>
        <dbReference type="ARBA" id="ARBA00022598"/>
    </source>
</evidence>
<evidence type="ECO:0000256" key="8">
    <source>
        <dbReference type="ARBA" id="ARBA00030563"/>
    </source>
</evidence>
<dbReference type="InterPro" id="IPR006195">
    <property type="entry name" value="aa-tRNA-synth_II"/>
</dbReference>
<dbReference type="GO" id="GO:0005829">
    <property type="term" value="C:cytosol"/>
    <property type="evidence" value="ECO:0007669"/>
    <property type="project" value="TreeGrafter"/>
</dbReference>
<dbReference type="GO" id="GO:0006430">
    <property type="term" value="P:lysyl-tRNA aminoacylation"/>
    <property type="evidence" value="ECO:0007669"/>
    <property type="project" value="InterPro"/>
</dbReference>
<dbReference type="EMBL" id="CM002876">
    <property type="protein sequence ID" value="KFK25045.1"/>
    <property type="molecule type" value="Genomic_DNA"/>
</dbReference>
<dbReference type="GO" id="GO:0004824">
    <property type="term" value="F:lysine-tRNA ligase activity"/>
    <property type="evidence" value="ECO:0007669"/>
    <property type="project" value="UniProtKB-EC"/>
</dbReference>
<protein>
    <recommendedName>
        <fullName evidence="2">lysine--tRNA ligase</fullName>
        <ecNumber evidence="2">6.1.1.6</ecNumber>
    </recommendedName>
    <alternativeName>
        <fullName evidence="8">Lysyl-tRNA synthetase</fullName>
    </alternativeName>
</protein>
<dbReference type="Gene3D" id="3.30.930.10">
    <property type="entry name" value="Bira Bifunctional Protein, Domain 2"/>
    <property type="match status" value="1"/>
</dbReference>
<keyword evidence="7" id="KW-0030">Aminoacyl-tRNA synthetase</keyword>
<dbReference type="SUPFAM" id="SSF55681">
    <property type="entry name" value="Class II aaRS and biotin synthetases"/>
    <property type="match status" value="1"/>
</dbReference>
<evidence type="ECO:0000256" key="1">
    <source>
        <dbReference type="ARBA" id="ARBA00008226"/>
    </source>
</evidence>
<evidence type="ECO:0000256" key="7">
    <source>
        <dbReference type="ARBA" id="ARBA00023146"/>
    </source>
</evidence>
<dbReference type="OrthoDB" id="21243at2759"/>
<dbReference type="SUPFAM" id="SSF50249">
    <property type="entry name" value="Nucleic acid-binding proteins"/>
    <property type="match status" value="1"/>
</dbReference>
<dbReference type="PROSITE" id="PS50862">
    <property type="entry name" value="AA_TRNA_LIGASE_II"/>
    <property type="match status" value="1"/>
</dbReference>
<name>A0A087G593_ARAAL</name>
<keyword evidence="5" id="KW-0067">ATP-binding</keyword>
<dbReference type="AlphaFoldDB" id="A0A087G593"/>
<comment type="similarity">
    <text evidence="1">Belongs to the class-II aminoacyl-tRNA synthetase family.</text>
</comment>
<dbReference type="Proteomes" id="UP000029120">
    <property type="component" value="Chromosome 8"/>
</dbReference>
<dbReference type="InterPro" id="IPR045864">
    <property type="entry name" value="aa-tRNA-synth_II/BPL/LPL"/>
</dbReference>
<feature type="region of interest" description="Disordered" evidence="10">
    <location>
        <begin position="1"/>
        <end position="21"/>
    </location>
</feature>
<proteinExistence type="inferred from homology"/>
<dbReference type="InterPro" id="IPR004364">
    <property type="entry name" value="Aa-tRNA-synt_II"/>
</dbReference>
<feature type="domain" description="Aminoacyl-transfer RNA synthetases class-II family profile" evidence="11">
    <location>
        <begin position="198"/>
        <end position="384"/>
    </location>
</feature>
<keyword evidence="4" id="KW-0547">Nucleotide-binding</keyword>
<organism evidence="12 13">
    <name type="scientific">Arabis alpina</name>
    <name type="common">Alpine rock-cress</name>
    <dbReference type="NCBI Taxonomy" id="50452"/>
    <lineage>
        <taxon>Eukaryota</taxon>
        <taxon>Viridiplantae</taxon>
        <taxon>Streptophyta</taxon>
        <taxon>Embryophyta</taxon>
        <taxon>Tracheophyta</taxon>
        <taxon>Spermatophyta</taxon>
        <taxon>Magnoliopsida</taxon>
        <taxon>eudicotyledons</taxon>
        <taxon>Gunneridae</taxon>
        <taxon>Pentapetalae</taxon>
        <taxon>rosids</taxon>
        <taxon>malvids</taxon>
        <taxon>Brassicales</taxon>
        <taxon>Brassicaceae</taxon>
        <taxon>Arabideae</taxon>
        <taxon>Arabis</taxon>
    </lineage>
</organism>
<evidence type="ECO:0000256" key="9">
    <source>
        <dbReference type="ARBA" id="ARBA00048573"/>
    </source>
</evidence>
<accession>A0A087G593</accession>
<dbReference type="PANTHER" id="PTHR42918:SF9">
    <property type="entry name" value="LYSINE--TRNA LIGASE"/>
    <property type="match status" value="1"/>
</dbReference>
<dbReference type="Pfam" id="PF00152">
    <property type="entry name" value="tRNA-synt_2"/>
    <property type="match status" value="1"/>
</dbReference>
<evidence type="ECO:0000256" key="5">
    <source>
        <dbReference type="ARBA" id="ARBA00022840"/>
    </source>
</evidence>
<evidence type="ECO:0000256" key="2">
    <source>
        <dbReference type="ARBA" id="ARBA00013166"/>
    </source>
</evidence>